<evidence type="ECO:0000313" key="1">
    <source>
        <dbReference type="EMBL" id="KAG1312576.1"/>
    </source>
</evidence>
<proteinExistence type="predicted"/>
<organism evidence="1 2">
    <name type="scientific">Rhizopus oryzae</name>
    <name type="common">Mucormycosis agent</name>
    <name type="synonym">Rhizopus arrhizus var. delemar</name>
    <dbReference type="NCBI Taxonomy" id="64495"/>
    <lineage>
        <taxon>Eukaryota</taxon>
        <taxon>Fungi</taxon>
        <taxon>Fungi incertae sedis</taxon>
        <taxon>Mucoromycota</taxon>
        <taxon>Mucoromycotina</taxon>
        <taxon>Mucoromycetes</taxon>
        <taxon>Mucorales</taxon>
        <taxon>Mucorineae</taxon>
        <taxon>Rhizopodaceae</taxon>
        <taxon>Rhizopus</taxon>
    </lineage>
</organism>
<sequence length="79" mass="9040">MEGEPYISIDDSMMDSNTEKMVDFLEESMHTNSDRERMNLVQKASEIHQNKTGIPMEYDEHGNIELAAAEAKKCPVIHK</sequence>
<protein>
    <submittedName>
        <fullName evidence="1">Uncharacterized protein</fullName>
    </submittedName>
</protein>
<dbReference type="OrthoDB" id="2241281at2759"/>
<dbReference type="EMBL" id="JAANQT010000267">
    <property type="protein sequence ID" value="KAG1312576.1"/>
    <property type="molecule type" value="Genomic_DNA"/>
</dbReference>
<name>A0A9P6XFY8_RHIOR</name>
<dbReference type="AlphaFoldDB" id="A0A9P6XFY8"/>
<reference evidence="1" key="1">
    <citation type="journal article" date="2020" name="Microb. Genom.">
        <title>Genetic diversity of clinical and environmental Mucorales isolates obtained from an investigation of mucormycosis cases among solid organ transplant recipients.</title>
        <authorList>
            <person name="Nguyen M.H."/>
            <person name="Kaul D."/>
            <person name="Muto C."/>
            <person name="Cheng S.J."/>
            <person name="Richter R.A."/>
            <person name="Bruno V.M."/>
            <person name="Liu G."/>
            <person name="Beyhan S."/>
            <person name="Sundermann A.J."/>
            <person name="Mounaud S."/>
            <person name="Pasculle A.W."/>
            <person name="Nierman W.C."/>
            <person name="Driscoll E."/>
            <person name="Cumbie R."/>
            <person name="Clancy C.J."/>
            <person name="Dupont C.L."/>
        </authorList>
    </citation>
    <scope>NUCLEOTIDE SEQUENCE</scope>
    <source>
        <strain evidence="1">GL11</strain>
    </source>
</reference>
<dbReference type="Proteomes" id="UP000716291">
    <property type="component" value="Unassembled WGS sequence"/>
</dbReference>
<comment type="caution">
    <text evidence="1">The sequence shown here is derived from an EMBL/GenBank/DDBJ whole genome shotgun (WGS) entry which is preliminary data.</text>
</comment>
<evidence type="ECO:0000313" key="2">
    <source>
        <dbReference type="Proteomes" id="UP000716291"/>
    </source>
</evidence>
<keyword evidence="2" id="KW-1185">Reference proteome</keyword>
<gene>
    <name evidence="1" type="ORF">G6F64_002919</name>
</gene>
<accession>A0A9P6XFY8</accession>